<dbReference type="CDD" id="cd16163">
    <property type="entry name" value="OCRE_RBM6"/>
    <property type="match status" value="1"/>
</dbReference>
<dbReference type="InterPro" id="IPR035617">
    <property type="entry name" value="RBM6_OCRE"/>
</dbReference>
<dbReference type="Gene3D" id="3.30.70.2390">
    <property type="match status" value="1"/>
</dbReference>
<proteinExistence type="predicted"/>
<feature type="compositionally biased region" description="Polar residues" evidence="1">
    <location>
        <begin position="1"/>
        <end position="11"/>
    </location>
</feature>
<keyword evidence="2" id="KW-0812">Transmembrane</keyword>
<organism evidence="4 5">
    <name type="scientific">Leucobacter muris</name>
    <dbReference type="NCBI Taxonomy" id="1935379"/>
    <lineage>
        <taxon>Bacteria</taxon>
        <taxon>Bacillati</taxon>
        <taxon>Actinomycetota</taxon>
        <taxon>Actinomycetes</taxon>
        <taxon>Micrococcales</taxon>
        <taxon>Microbacteriaceae</taxon>
        <taxon>Leucobacter</taxon>
    </lineage>
</organism>
<gene>
    <name evidence="4" type="ORF">Leucomu_11455</name>
</gene>
<evidence type="ECO:0000313" key="4">
    <source>
        <dbReference type="EMBL" id="QAB18451.1"/>
    </source>
</evidence>
<keyword evidence="5" id="KW-1185">Reference proteome</keyword>
<evidence type="ECO:0000256" key="2">
    <source>
        <dbReference type="SAM" id="Phobius"/>
    </source>
</evidence>
<protein>
    <recommendedName>
        <fullName evidence="3">LytR/CpsA/Psr regulator C-terminal domain-containing protein</fullName>
    </recommendedName>
</protein>
<name>A0ABX5QHL0_9MICO</name>
<sequence length="258" mass="26873">MAQKNEGTSTPRGARQDYPEDRFDRIPRSGRVGAHRITARPRYVWQYLVAALLGFALLTTVGIAIVSGLGNVGKFTGDRPATTSNAPSTPDAVLDPTATVAVLNGTEIPNLAAALDQLITQQQWGTILFSGSAAASDVQISAVFYSDSADESAAAGLAAELGGISTYQTEEYQQYGARLIVLLGGDYAGPGLDEAQALTGGSAPAEEVQIDPETGYQIDPTTGQLIDPATGWLIDPDTGWPVDPETGAPVDPATLPAE</sequence>
<keyword evidence="2" id="KW-1133">Transmembrane helix</keyword>
<evidence type="ECO:0000256" key="1">
    <source>
        <dbReference type="SAM" id="MobiDB-lite"/>
    </source>
</evidence>
<feature type="region of interest" description="Disordered" evidence="1">
    <location>
        <begin position="237"/>
        <end position="258"/>
    </location>
</feature>
<dbReference type="InterPro" id="IPR027381">
    <property type="entry name" value="LytR/CpsA/Psr_C"/>
</dbReference>
<evidence type="ECO:0000313" key="5">
    <source>
        <dbReference type="Proteomes" id="UP000285768"/>
    </source>
</evidence>
<dbReference type="RefSeq" id="WP_128387312.1">
    <property type="nucleotide sequence ID" value="NZ_CP035037.1"/>
</dbReference>
<dbReference type="EMBL" id="CP035037">
    <property type="protein sequence ID" value="QAB18451.1"/>
    <property type="molecule type" value="Genomic_DNA"/>
</dbReference>
<keyword evidence="2" id="KW-0472">Membrane</keyword>
<accession>A0ABX5QHL0</accession>
<reference evidence="4 5" key="1">
    <citation type="submission" date="2019-01" db="EMBL/GenBank/DDBJ databases">
        <title>Leucobacter muris sp. nov. isolated from the nose of a laboratory mouse.</title>
        <authorList>
            <person name="Benga L."/>
            <person name="Sproeer C."/>
            <person name="Schumann P."/>
            <person name="Verbarg S."/>
            <person name="Bunk B."/>
            <person name="Engelhardt E."/>
            <person name="Benten P.M."/>
            <person name="Sager M."/>
        </authorList>
    </citation>
    <scope>NUCLEOTIDE SEQUENCE [LARGE SCALE GENOMIC DNA]</scope>
    <source>
        <strain evidence="4 5">DSM 101948</strain>
    </source>
</reference>
<dbReference type="Proteomes" id="UP000285768">
    <property type="component" value="Chromosome"/>
</dbReference>
<evidence type="ECO:0000259" key="3">
    <source>
        <dbReference type="Pfam" id="PF13399"/>
    </source>
</evidence>
<feature type="compositionally biased region" description="Basic and acidic residues" evidence="1">
    <location>
        <begin position="14"/>
        <end position="26"/>
    </location>
</feature>
<feature type="domain" description="LytR/CpsA/Psr regulator C-terminal" evidence="3">
    <location>
        <begin position="98"/>
        <end position="187"/>
    </location>
</feature>
<feature type="transmembrane region" description="Helical" evidence="2">
    <location>
        <begin position="44"/>
        <end position="69"/>
    </location>
</feature>
<feature type="region of interest" description="Disordered" evidence="1">
    <location>
        <begin position="1"/>
        <end position="26"/>
    </location>
</feature>
<dbReference type="Pfam" id="PF13399">
    <property type="entry name" value="LytR_C"/>
    <property type="match status" value="1"/>
</dbReference>